<evidence type="ECO:0000313" key="1">
    <source>
        <dbReference type="EMBL" id="WPU95022.1"/>
    </source>
</evidence>
<keyword evidence="2" id="KW-1185">Reference proteome</keyword>
<proteinExistence type="predicted"/>
<organism evidence="1 2">
    <name type="scientific">Mucilaginibacter sabulilitoris</name>
    <dbReference type="NCBI Taxonomy" id="1173583"/>
    <lineage>
        <taxon>Bacteria</taxon>
        <taxon>Pseudomonadati</taxon>
        <taxon>Bacteroidota</taxon>
        <taxon>Sphingobacteriia</taxon>
        <taxon>Sphingobacteriales</taxon>
        <taxon>Sphingobacteriaceae</taxon>
        <taxon>Mucilaginibacter</taxon>
    </lineage>
</organism>
<dbReference type="InterPro" id="IPR058512">
    <property type="entry name" value="DUF8199"/>
</dbReference>
<dbReference type="Pfam" id="PF26622">
    <property type="entry name" value="DUF8199"/>
    <property type="match status" value="1"/>
</dbReference>
<reference evidence="1 2" key="1">
    <citation type="submission" date="2023-11" db="EMBL/GenBank/DDBJ databases">
        <title>Analysis of the Genomes of Mucilaginibacter gossypii cycad 4 and M. sabulilitoris SNA2: microbes with the potential for plant growth promotion.</title>
        <authorList>
            <person name="Hirsch A.M."/>
            <person name="Humm E."/>
            <person name="Rubbi M."/>
            <person name="Del Vecchio G."/>
            <person name="Ha S.M."/>
            <person name="Pellegrini M."/>
            <person name="Gunsalus R.P."/>
        </authorList>
    </citation>
    <scope>NUCLEOTIDE SEQUENCE [LARGE SCALE GENOMIC DNA]</scope>
    <source>
        <strain evidence="1 2">SNA2</strain>
    </source>
</reference>
<protein>
    <submittedName>
        <fullName evidence="1">Uncharacterized protein</fullName>
    </submittedName>
</protein>
<gene>
    <name evidence="1" type="ORF">SNE25_05730</name>
</gene>
<dbReference type="RefSeq" id="WP_321564134.1">
    <property type="nucleotide sequence ID" value="NZ_CP139558.1"/>
</dbReference>
<evidence type="ECO:0000313" key="2">
    <source>
        <dbReference type="Proteomes" id="UP001324380"/>
    </source>
</evidence>
<sequence>MKKAAIITIAAFYLSLTTGMFVCMVHCAGEHFFQPKMAMQAMNHNSHQDRHCDKNKACDCCSKHGNYVIKENIKPVSVDVQAPQVFLVFQQLNYVPLTDQYSISDRFIGRYAKAPPSPSGKFIAIQLRSLQI</sequence>
<dbReference type="EMBL" id="CP139558">
    <property type="protein sequence ID" value="WPU95022.1"/>
    <property type="molecule type" value="Genomic_DNA"/>
</dbReference>
<dbReference type="Proteomes" id="UP001324380">
    <property type="component" value="Chromosome"/>
</dbReference>
<name>A0ABZ0TQ44_9SPHI</name>
<accession>A0ABZ0TQ44</accession>